<dbReference type="NCBIfam" id="TIGR00666">
    <property type="entry name" value="PBP4"/>
    <property type="match status" value="1"/>
</dbReference>
<organism evidence="4 5">
    <name type="scientific">Jatrophihabitans endophyticus</name>
    <dbReference type="NCBI Taxonomy" id="1206085"/>
    <lineage>
        <taxon>Bacteria</taxon>
        <taxon>Bacillati</taxon>
        <taxon>Actinomycetota</taxon>
        <taxon>Actinomycetes</taxon>
        <taxon>Jatrophihabitantales</taxon>
        <taxon>Jatrophihabitantaceae</taxon>
        <taxon>Jatrophihabitans</taxon>
    </lineage>
</organism>
<evidence type="ECO:0000256" key="3">
    <source>
        <dbReference type="SAM" id="MobiDB-lite"/>
    </source>
</evidence>
<accession>A0A1M5R3V7</accession>
<keyword evidence="4" id="KW-0121">Carboxypeptidase</keyword>
<keyword evidence="5" id="KW-1185">Reference proteome</keyword>
<dbReference type="Gene3D" id="3.50.80.20">
    <property type="entry name" value="D-Ala-D-Ala carboxypeptidase C, peptidase S13"/>
    <property type="match status" value="1"/>
</dbReference>
<evidence type="ECO:0000256" key="1">
    <source>
        <dbReference type="ARBA" id="ARBA00006096"/>
    </source>
</evidence>
<reference evidence="5" key="1">
    <citation type="submission" date="2016-11" db="EMBL/GenBank/DDBJ databases">
        <authorList>
            <person name="Varghese N."/>
            <person name="Submissions S."/>
        </authorList>
    </citation>
    <scope>NUCLEOTIDE SEQUENCE [LARGE SCALE GENOMIC DNA]</scope>
    <source>
        <strain evidence="5">DSM 45627</strain>
    </source>
</reference>
<dbReference type="GO" id="GO:0000270">
    <property type="term" value="P:peptidoglycan metabolic process"/>
    <property type="evidence" value="ECO:0007669"/>
    <property type="project" value="TreeGrafter"/>
</dbReference>
<evidence type="ECO:0000313" key="4">
    <source>
        <dbReference type="EMBL" id="SHH21012.1"/>
    </source>
</evidence>
<sequence>MLLVIVLAAAAAAAGFLVTDHLRRPQPTAQQRSVPTPSAYAGADAAPRAAAATTTPVPSRAAIATALRPALRAAGLGPRVLAQVVDARTGSTLLDRSGGTGAAPASTLKLTTAAAVLAVHAATDRIRTVARSDGRGTLVLVGAGDPTLSAAGAGERPRYAGAARLADLAAQVRRAKVSVRRIVVDDSAYRGATVSPDWAAEDVPSEYGAAITPLLADGGRADPDDDVRSATPDVAAGKAFARLLGRSSLPVTRTATTTATGRVVAAVRSAPIATLVEQMLLQSDNVIAESLARQVARSQHATASFPGAAAAVRAVLRDRLGVDIGGGLRDGSGLAPADRISPAALTALLHAVVRSSNQGVRGITGALPVAAWSGSLAPRYLSGASRAGAGLVRAKTGTLTGVSTLAGLVHTPRGGLVAFAVFADRNDDTAAAQAALDALVARLATCRC</sequence>
<dbReference type="InterPro" id="IPR000667">
    <property type="entry name" value="Peptidase_S13"/>
</dbReference>
<keyword evidence="2" id="KW-0378">Hydrolase</keyword>
<evidence type="ECO:0000313" key="5">
    <source>
        <dbReference type="Proteomes" id="UP000186132"/>
    </source>
</evidence>
<dbReference type="Gene3D" id="3.40.710.10">
    <property type="entry name" value="DD-peptidase/beta-lactamase superfamily"/>
    <property type="match status" value="1"/>
</dbReference>
<proteinExistence type="inferred from homology"/>
<protein>
    <submittedName>
        <fullName evidence="4">D-alanyl-D-alanine carboxypeptidase / D-alanyl-D-alanine-endopeptidase (Penicillin-binding protein 4)</fullName>
    </submittedName>
</protein>
<evidence type="ECO:0000256" key="2">
    <source>
        <dbReference type="ARBA" id="ARBA00022801"/>
    </source>
</evidence>
<dbReference type="EMBL" id="FQVU01000005">
    <property type="protein sequence ID" value="SHH21012.1"/>
    <property type="molecule type" value="Genomic_DNA"/>
</dbReference>
<dbReference type="GO" id="GO:0006508">
    <property type="term" value="P:proteolysis"/>
    <property type="evidence" value="ECO:0007669"/>
    <property type="project" value="InterPro"/>
</dbReference>
<dbReference type="STRING" id="1206085.SAMN05443575_3436"/>
<gene>
    <name evidence="4" type="ORF">SAMN05443575_3436</name>
</gene>
<dbReference type="AlphaFoldDB" id="A0A1M5R3V7"/>
<dbReference type="GO" id="GO:0004185">
    <property type="term" value="F:serine-type carboxypeptidase activity"/>
    <property type="evidence" value="ECO:0007669"/>
    <property type="project" value="InterPro"/>
</dbReference>
<dbReference type="SUPFAM" id="SSF56601">
    <property type="entry name" value="beta-lactamase/transpeptidase-like"/>
    <property type="match status" value="1"/>
</dbReference>
<feature type="region of interest" description="Disordered" evidence="3">
    <location>
        <begin position="26"/>
        <end position="54"/>
    </location>
</feature>
<name>A0A1M5R3V7_9ACTN</name>
<keyword evidence="4" id="KW-0645">Protease</keyword>
<dbReference type="PANTHER" id="PTHR30023">
    <property type="entry name" value="D-ALANYL-D-ALANINE CARBOXYPEPTIDASE"/>
    <property type="match status" value="1"/>
</dbReference>
<dbReference type="InterPro" id="IPR012338">
    <property type="entry name" value="Beta-lactam/transpept-like"/>
</dbReference>
<feature type="compositionally biased region" description="Low complexity" evidence="3">
    <location>
        <begin position="35"/>
        <end position="54"/>
    </location>
</feature>
<dbReference type="PRINTS" id="PR00922">
    <property type="entry name" value="DADACBPTASE3"/>
</dbReference>
<comment type="similarity">
    <text evidence="1">Belongs to the peptidase S13 family.</text>
</comment>
<dbReference type="PANTHER" id="PTHR30023:SF0">
    <property type="entry name" value="PENICILLIN-SENSITIVE CARBOXYPEPTIDASE A"/>
    <property type="match status" value="1"/>
</dbReference>
<dbReference type="Proteomes" id="UP000186132">
    <property type="component" value="Unassembled WGS sequence"/>
</dbReference>
<dbReference type="Pfam" id="PF02113">
    <property type="entry name" value="Peptidase_S13"/>
    <property type="match status" value="2"/>
</dbReference>